<evidence type="ECO:0000313" key="5">
    <source>
        <dbReference type="Proteomes" id="UP000630594"/>
    </source>
</evidence>
<name>A0A4P7UDV1_9ACTN</name>
<dbReference type="AlphaFoldDB" id="A0A4P7UDV1"/>
<keyword evidence="1" id="KW-0732">Signal</keyword>
<evidence type="ECO:0000313" key="4">
    <source>
        <dbReference type="Proteomes" id="UP000297025"/>
    </source>
</evidence>
<reference evidence="3" key="4">
    <citation type="submission" date="2019-03" db="EMBL/GenBank/DDBJ databases">
        <authorList>
            <person name="Huang Y."/>
        </authorList>
    </citation>
    <scope>NUCLEOTIDE SEQUENCE</scope>
    <source>
        <strain evidence="3">JCM 16608</strain>
    </source>
</reference>
<dbReference type="OrthoDB" id="4568724at2"/>
<reference evidence="2" key="5">
    <citation type="submission" date="2024-05" db="EMBL/GenBank/DDBJ databases">
        <authorList>
            <person name="Sun Q."/>
            <person name="Sedlacek I."/>
        </authorList>
    </citation>
    <scope>NUCLEOTIDE SEQUENCE</scope>
    <source>
        <strain evidence="2">CCM 7403</strain>
    </source>
</reference>
<evidence type="ECO:0000313" key="2">
    <source>
        <dbReference type="EMBL" id="GGD29306.1"/>
    </source>
</evidence>
<dbReference type="EMBL" id="CP038462">
    <property type="protein sequence ID" value="QCC77701.1"/>
    <property type="molecule type" value="Genomic_DNA"/>
</dbReference>
<dbReference type="SUPFAM" id="SSF53474">
    <property type="entry name" value="alpha/beta-Hydrolases"/>
    <property type="match status" value="1"/>
</dbReference>
<evidence type="ECO:0000256" key="1">
    <source>
        <dbReference type="SAM" id="SignalP"/>
    </source>
</evidence>
<organism evidence="3 4">
    <name type="scientific">Nocardioides daphniae</name>
    <dbReference type="NCBI Taxonomy" id="402297"/>
    <lineage>
        <taxon>Bacteria</taxon>
        <taxon>Bacillati</taxon>
        <taxon>Actinomycetota</taxon>
        <taxon>Actinomycetes</taxon>
        <taxon>Propionibacteriales</taxon>
        <taxon>Nocardioidaceae</taxon>
        <taxon>Nocardioides</taxon>
    </lineage>
</organism>
<gene>
    <name evidence="3" type="ORF">E2C04_11860</name>
    <name evidence="2" type="ORF">GCM10007231_31020</name>
</gene>
<sequence length="207" mass="21024">MKKTLMAVVGAAAAALAGLGPLAPAAQAVDKVCTSYSSSSSTCVNTQRTIAGTTYSTDWYLPNVTASAVMVLNHGFSRGCGNLRGTSRSIAEKGVMVLCVNGDMTAGNPALGRDLAAALAAGTIAPPGRTLPQRIIVGGHSAGGHFAGVVGAELSRTAPQRLAGAILFLPTARLRLALGQGPGHEHPHHCVLVHGRHGGQHLWLQGA</sequence>
<protein>
    <recommendedName>
        <fullName evidence="6">Alpha/beta hydrolase</fullName>
    </recommendedName>
</protein>
<evidence type="ECO:0000313" key="3">
    <source>
        <dbReference type="EMBL" id="QCC77701.1"/>
    </source>
</evidence>
<dbReference type="RefSeq" id="WP_135832745.1">
    <property type="nucleotide sequence ID" value="NZ_BMCK01000005.1"/>
</dbReference>
<dbReference type="InterPro" id="IPR029058">
    <property type="entry name" value="AB_hydrolase_fold"/>
</dbReference>
<reference evidence="3 4" key="1">
    <citation type="journal article" date="2008" name="Int. J. Syst. Evol. Microbiol.">
        <title>Nocardioides daphniae sp. nov., isolated from Daphnia cucullata (Crustacea: Cladocera).</title>
        <authorList>
            <person name="Toth E.M."/>
            <person name="Keki Z."/>
            <person name="Homonnay Z.G."/>
            <person name="Borsodi A.K."/>
            <person name="Marialigeti K."/>
            <person name="Schumann P."/>
        </authorList>
    </citation>
    <scope>NUCLEOTIDE SEQUENCE [LARGE SCALE GENOMIC DNA]</scope>
    <source>
        <strain evidence="3 4">JCM 16608</strain>
    </source>
</reference>
<evidence type="ECO:0008006" key="6">
    <source>
        <dbReference type="Google" id="ProtNLM"/>
    </source>
</evidence>
<dbReference type="KEGG" id="ndp:E2C04_11860"/>
<proteinExistence type="predicted"/>
<dbReference type="Proteomes" id="UP000297025">
    <property type="component" value="Chromosome"/>
</dbReference>
<accession>A0A4P7UDV1</accession>
<reference evidence="5" key="3">
    <citation type="journal article" date="2019" name="Int. J. Syst. Evol. Microbiol.">
        <title>The Global Catalogue of Microorganisms (GCM) 10K type strain sequencing project: providing services to taxonomists for standard genome sequencing and annotation.</title>
        <authorList>
            <consortium name="The Broad Institute Genomics Platform"/>
            <consortium name="The Broad Institute Genome Sequencing Center for Infectious Disease"/>
            <person name="Wu L."/>
            <person name="Ma J."/>
        </authorList>
    </citation>
    <scope>NUCLEOTIDE SEQUENCE [LARGE SCALE GENOMIC DNA]</scope>
    <source>
        <strain evidence="5">CCM 7403</strain>
    </source>
</reference>
<dbReference type="Gene3D" id="3.40.50.1820">
    <property type="entry name" value="alpha/beta hydrolase"/>
    <property type="match status" value="1"/>
</dbReference>
<dbReference type="Proteomes" id="UP000630594">
    <property type="component" value="Unassembled WGS sequence"/>
</dbReference>
<keyword evidence="5" id="KW-1185">Reference proteome</keyword>
<dbReference type="EMBL" id="BMCK01000005">
    <property type="protein sequence ID" value="GGD29306.1"/>
    <property type="molecule type" value="Genomic_DNA"/>
</dbReference>
<feature type="signal peptide" evidence="1">
    <location>
        <begin position="1"/>
        <end position="28"/>
    </location>
</feature>
<reference evidence="2" key="2">
    <citation type="journal article" date="2014" name="Int. J. Syst. Evol. Microbiol.">
        <title>Complete genome of a new Firmicutes species belonging to the dominant human colonic microbiota ('Ruminococcus bicirculans') reveals two chromosomes and a selective capacity to utilize plant glucans.</title>
        <authorList>
            <consortium name="NISC Comparative Sequencing Program"/>
            <person name="Wegmann U."/>
            <person name="Louis P."/>
            <person name="Goesmann A."/>
            <person name="Henrissat B."/>
            <person name="Duncan S.H."/>
            <person name="Flint H.J."/>
        </authorList>
    </citation>
    <scope>NUCLEOTIDE SEQUENCE</scope>
    <source>
        <strain evidence="2">CCM 7403</strain>
    </source>
</reference>
<feature type="chain" id="PRO_5020585553" description="Alpha/beta hydrolase" evidence="1">
    <location>
        <begin position="29"/>
        <end position="207"/>
    </location>
</feature>